<dbReference type="Pfam" id="PF13439">
    <property type="entry name" value="Glyco_transf_4"/>
    <property type="match status" value="1"/>
</dbReference>
<sequence length="373" mass="42673">MRGGEKCLEIFCRLFPEADLHTLLWVEGAVSPEIERHPIRTSFLQKLPFIKSHYRYYLPLMPLAIGQMDLREYDLVLSSSHCVAKGVRTSPEALHVCYCHTPMRYVWDQFDQYFGKDNSSPLVATAMRIVAPFLRRWDVRTSRGVTSYIANSEHVRKRIQKHYQRDSTVIHPPADTVFYQTHGEAREDFFLILSAFAPYKRVDLAVDAFNELGYPLVVVGAGQEADSLRQRARKNIQFKGWLSSEDVRSYLGRCRALIFPGEEDFGITPVEAQAMGTPVIAFGKGGALETVVPDPDSWKAESGIPKPSADQTTGVFFYEATRDSLMASIKHFEEIESRFDPQTIRDQALKFRTEAFAERIRVFIQDQLTHHRC</sequence>
<dbReference type="PANTHER" id="PTHR45947">
    <property type="entry name" value="SULFOQUINOVOSYL TRANSFERASE SQD2"/>
    <property type="match status" value="1"/>
</dbReference>
<protein>
    <submittedName>
        <fullName evidence="3">Glycosyltransferase family 4 protein</fullName>
    </submittedName>
</protein>
<dbReference type="AlphaFoldDB" id="A0A7T0C5A1"/>
<feature type="domain" description="Glycosyltransferase subfamily 4-like N-terminal" evidence="2">
    <location>
        <begin position="31"/>
        <end position="176"/>
    </location>
</feature>
<accession>A0A7T0C5A1</accession>
<name>A0A7T0C5A1_9BACT</name>
<dbReference type="EMBL" id="CP048620">
    <property type="protein sequence ID" value="QPJ66842.1"/>
    <property type="molecule type" value="Genomic_DNA"/>
</dbReference>
<dbReference type="InterPro" id="IPR001296">
    <property type="entry name" value="Glyco_trans_1"/>
</dbReference>
<evidence type="ECO:0000259" key="2">
    <source>
        <dbReference type="Pfam" id="PF13439"/>
    </source>
</evidence>
<dbReference type="Proteomes" id="UP000594464">
    <property type="component" value="Chromosome"/>
</dbReference>
<proteinExistence type="predicted"/>
<dbReference type="GO" id="GO:0016757">
    <property type="term" value="F:glycosyltransferase activity"/>
    <property type="evidence" value="ECO:0007669"/>
    <property type="project" value="InterPro"/>
</dbReference>
<dbReference type="PANTHER" id="PTHR45947:SF3">
    <property type="entry name" value="SULFOQUINOVOSYL TRANSFERASE SQD2"/>
    <property type="match status" value="1"/>
</dbReference>
<evidence type="ECO:0000259" key="1">
    <source>
        <dbReference type="Pfam" id="PF00534"/>
    </source>
</evidence>
<evidence type="ECO:0000313" key="4">
    <source>
        <dbReference type="Proteomes" id="UP000594464"/>
    </source>
</evidence>
<organism evidence="3 4">
    <name type="scientific">Candidatus Nitrohelix vancouverensis</name>
    <dbReference type="NCBI Taxonomy" id="2705534"/>
    <lineage>
        <taxon>Bacteria</taxon>
        <taxon>Pseudomonadati</taxon>
        <taxon>Nitrospinota/Tectimicrobiota group</taxon>
        <taxon>Nitrospinota</taxon>
        <taxon>Nitrospinia</taxon>
        <taxon>Nitrospinales</taxon>
        <taxon>Nitrospinaceae</taxon>
        <taxon>Candidatus Nitrohelix</taxon>
    </lineage>
</organism>
<dbReference type="SUPFAM" id="SSF53756">
    <property type="entry name" value="UDP-Glycosyltransferase/glycogen phosphorylase"/>
    <property type="match status" value="1"/>
</dbReference>
<dbReference type="InterPro" id="IPR050194">
    <property type="entry name" value="Glycosyltransferase_grp1"/>
</dbReference>
<dbReference type="InterPro" id="IPR028098">
    <property type="entry name" value="Glyco_trans_4-like_N"/>
</dbReference>
<reference evidence="4" key="1">
    <citation type="submission" date="2020-02" db="EMBL/GenBank/DDBJ databases">
        <title>Genomic and physiological characterization of two novel Nitrospinaceae genera.</title>
        <authorList>
            <person name="Mueller A.J."/>
            <person name="Jung M.-Y."/>
            <person name="Strachan C.R."/>
            <person name="Herbold C.W."/>
            <person name="Kirkegaard R.H."/>
            <person name="Daims H."/>
        </authorList>
    </citation>
    <scope>NUCLEOTIDE SEQUENCE [LARGE SCALE GENOMIC DNA]</scope>
</reference>
<evidence type="ECO:0000313" key="3">
    <source>
        <dbReference type="EMBL" id="QPJ66842.1"/>
    </source>
</evidence>
<dbReference type="KEGG" id="nva:G3M78_11510"/>
<dbReference type="Pfam" id="PF00534">
    <property type="entry name" value="Glycos_transf_1"/>
    <property type="match status" value="1"/>
</dbReference>
<dbReference type="Gene3D" id="3.40.50.2000">
    <property type="entry name" value="Glycogen Phosphorylase B"/>
    <property type="match status" value="1"/>
</dbReference>
<keyword evidence="3" id="KW-0808">Transferase</keyword>
<gene>
    <name evidence="3" type="ORF">G3M78_11510</name>
</gene>
<feature type="domain" description="Glycosyl transferase family 1" evidence="1">
    <location>
        <begin position="186"/>
        <end position="294"/>
    </location>
</feature>